<accession>A0A377Q7Z8</accession>
<evidence type="ECO:0000313" key="3">
    <source>
        <dbReference type="Proteomes" id="UP000255108"/>
    </source>
</evidence>
<reference evidence="2 4" key="2">
    <citation type="submission" date="2019-03" db="EMBL/GenBank/DDBJ databases">
        <title>Genomic Encyclopedia of Type Strains, Phase IV (KMG-IV): sequencing the most valuable type-strain genomes for metagenomic binning, comparative biology and taxonomic classification.</title>
        <authorList>
            <person name="Goeker M."/>
        </authorList>
    </citation>
    <scope>NUCLEOTIDE SEQUENCE [LARGE SCALE GENOMIC DNA]</scope>
    <source>
        <strain evidence="2 4">DSM 3764</strain>
    </source>
</reference>
<keyword evidence="4" id="KW-1185">Reference proteome</keyword>
<evidence type="ECO:0000313" key="1">
    <source>
        <dbReference type="EMBL" id="STQ91386.1"/>
    </source>
</evidence>
<evidence type="ECO:0008006" key="5">
    <source>
        <dbReference type="Google" id="ProtNLM"/>
    </source>
</evidence>
<dbReference type="OrthoDB" id="5677692at2"/>
<name>A0A377Q7Z8_9NEIS</name>
<dbReference type="Proteomes" id="UP000295794">
    <property type="component" value="Unassembled WGS sequence"/>
</dbReference>
<dbReference type="RefSeq" id="WP_115227597.1">
    <property type="nucleotide sequence ID" value="NZ_CAWOLO010000003.1"/>
</dbReference>
<gene>
    <name evidence="2" type="ORF">EV682_103127</name>
    <name evidence="1" type="ORF">NCTC11159_02458</name>
</gene>
<sequence>MTDFVKIRRESMRWNLINTLDKARPHTSNEQFLLEVMRAIYPDATALEVRRELDYLSDRQLVELRKEPSGTWFADLTRCGVDIAEYTIECEPGIARPVKYWSTS</sequence>
<reference evidence="1 3" key="1">
    <citation type="submission" date="2018-06" db="EMBL/GenBank/DDBJ databases">
        <authorList>
            <consortium name="Pathogen Informatics"/>
            <person name="Doyle S."/>
        </authorList>
    </citation>
    <scope>NUCLEOTIDE SEQUENCE [LARGE SCALE GENOMIC DNA]</scope>
    <source>
        <strain evidence="1 3">NCTC11159</strain>
    </source>
</reference>
<evidence type="ECO:0000313" key="4">
    <source>
        <dbReference type="Proteomes" id="UP000295794"/>
    </source>
</evidence>
<dbReference type="EMBL" id="UGHR01000001">
    <property type="protein sequence ID" value="STQ91386.1"/>
    <property type="molecule type" value="Genomic_DNA"/>
</dbReference>
<protein>
    <recommendedName>
        <fullName evidence="5">Phage protein</fullName>
    </recommendedName>
</protein>
<organism evidence="1 3">
    <name type="scientific">Iodobacter fluviatilis</name>
    <dbReference type="NCBI Taxonomy" id="537"/>
    <lineage>
        <taxon>Bacteria</taxon>
        <taxon>Pseudomonadati</taxon>
        <taxon>Pseudomonadota</taxon>
        <taxon>Betaproteobacteria</taxon>
        <taxon>Neisseriales</taxon>
        <taxon>Chitinibacteraceae</taxon>
        <taxon>Iodobacter</taxon>
    </lineage>
</organism>
<dbReference type="AlphaFoldDB" id="A0A377Q7Z8"/>
<dbReference type="Proteomes" id="UP000255108">
    <property type="component" value="Unassembled WGS sequence"/>
</dbReference>
<proteinExistence type="predicted"/>
<evidence type="ECO:0000313" key="2">
    <source>
        <dbReference type="EMBL" id="TCU88543.1"/>
    </source>
</evidence>
<dbReference type="EMBL" id="SMBT01000003">
    <property type="protein sequence ID" value="TCU88543.1"/>
    <property type="molecule type" value="Genomic_DNA"/>
</dbReference>